<feature type="compositionally biased region" description="Basic and acidic residues" evidence="1">
    <location>
        <begin position="102"/>
        <end position="117"/>
    </location>
</feature>
<gene>
    <name evidence="2" type="ORF">B0F90DRAFT_1341763</name>
</gene>
<dbReference type="EMBL" id="WTXG01000081">
    <property type="protein sequence ID" value="KAI0294083.1"/>
    <property type="molecule type" value="Genomic_DNA"/>
</dbReference>
<evidence type="ECO:0000256" key="1">
    <source>
        <dbReference type="SAM" id="MobiDB-lite"/>
    </source>
</evidence>
<organism evidence="2 3">
    <name type="scientific">Multifurca ochricompacta</name>
    <dbReference type="NCBI Taxonomy" id="376703"/>
    <lineage>
        <taxon>Eukaryota</taxon>
        <taxon>Fungi</taxon>
        <taxon>Dikarya</taxon>
        <taxon>Basidiomycota</taxon>
        <taxon>Agaricomycotina</taxon>
        <taxon>Agaricomycetes</taxon>
        <taxon>Russulales</taxon>
        <taxon>Russulaceae</taxon>
        <taxon>Multifurca</taxon>
    </lineage>
</organism>
<feature type="compositionally biased region" description="Acidic residues" evidence="1">
    <location>
        <begin position="88"/>
        <end position="101"/>
    </location>
</feature>
<name>A0AAD4LZP3_9AGAM</name>
<protein>
    <submittedName>
        <fullName evidence="2">Uncharacterized protein</fullName>
    </submittedName>
</protein>
<dbReference type="Proteomes" id="UP001203297">
    <property type="component" value="Unassembled WGS sequence"/>
</dbReference>
<evidence type="ECO:0000313" key="2">
    <source>
        <dbReference type="EMBL" id="KAI0294083.1"/>
    </source>
</evidence>
<sequence>MVDAAMGSQATLASVLARAQALLPTAAAAAAANPYRAMTPNPNLAPSVPAIGPMSSSLYGLSPEQIHMLEQAIASAASAAQLQAEAEAALEEEEEEDEEEEERGKKEEDEPGKEDGG</sequence>
<keyword evidence="3" id="KW-1185">Reference proteome</keyword>
<dbReference type="AlphaFoldDB" id="A0AAD4LZP3"/>
<evidence type="ECO:0000313" key="3">
    <source>
        <dbReference type="Proteomes" id="UP001203297"/>
    </source>
</evidence>
<reference evidence="2" key="1">
    <citation type="journal article" date="2022" name="New Phytol.">
        <title>Evolutionary transition to the ectomycorrhizal habit in the genomes of a hyperdiverse lineage of mushroom-forming fungi.</title>
        <authorList>
            <person name="Looney B."/>
            <person name="Miyauchi S."/>
            <person name="Morin E."/>
            <person name="Drula E."/>
            <person name="Courty P.E."/>
            <person name="Kohler A."/>
            <person name="Kuo A."/>
            <person name="LaButti K."/>
            <person name="Pangilinan J."/>
            <person name="Lipzen A."/>
            <person name="Riley R."/>
            <person name="Andreopoulos W."/>
            <person name="He G."/>
            <person name="Johnson J."/>
            <person name="Nolan M."/>
            <person name="Tritt A."/>
            <person name="Barry K.W."/>
            <person name="Grigoriev I.V."/>
            <person name="Nagy L.G."/>
            <person name="Hibbett D."/>
            <person name="Henrissat B."/>
            <person name="Matheny P.B."/>
            <person name="Labbe J."/>
            <person name="Martin F.M."/>
        </authorList>
    </citation>
    <scope>NUCLEOTIDE SEQUENCE</scope>
    <source>
        <strain evidence="2">BPL690</strain>
    </source>
</reference>
<feature type="region of interest" description="Disordered" evidence="1">
    <location>
        <begin position="80"/>
        <end position="117"/>
    </location>
</feature>
<comment type="caution">
    <text evidence="2">The sequence shown here is derived from an EMBL/GenBank/DDBJ whole genome shotgun (WGS) entry which is preliminary data.</text>
</comment>
<accession>A0AAD4LZP3</accession>
<proteinExistence type="predicted"/>